<evidence type="ECO:0000256" key="6">
    <source>
        <dbReference type="ARBA" id="ARBA00023268"/>
    </source>
</evidence>
<dbReference type="GO" id="GO:0004315">
    <property type="term" value="F:3-oxoacyl-[acyl-carrier-protein] synthase activity"/>
    <property type="evidence" value="ECO:0007669"/>
    <property type="project" value="InterPro"/>
</dbReference>
<dbReference type="Pfam" id="PF16197">
    <property type="entry name" value="KAsynt_C_assoc"/>
    <property type="match status" value="1"/>
</dbReference>
<dbReference type="SMART" id="SM00825">
    <property type="entry name" value="PKS_KS"/>
    <property type="match status" value="1"/>
</dbReference>
<dbReference type="SUPFAM" id="SSF50129">
    <property type="entry name" value="GroES-like"/>
    <property type="match status" value="1"/>
</dbReference>
<dbReference type="InterPro" id="IPR009081">
    <property type="entry name" value="PP-bd_ACP"/>
</dbReference>
<dbReference type="CDD" id="cd00833">
    <property type="entry name" value="PKS"/>
    <property type="match status" value="1"/>
</dbReference>
<dbReference type="InterPro" id="IPR013217">
    <property type="entry name" value="Methyltransf_12"/>
</dbReference>
<dbReference type="SMART" id="SM00826">
    <property type="entry name" value="PKS_DH"/>
    <property type="match status" value="1"/>
</dbReference>
<dbReference type="InterPro" id="IPR057326">
    <property type="entry name" value="KR_dom"/>
</dbReference>
<evidence type="ECO:0000256" key="4">
    <source>
        <dbReference type="ARBA" id="ARBA00022857"/>
    </source>
</evidence>
<dbReference type="FunFam" id="3.40.47.10:FF:000019">
    <property type="entry name" value="Polyketide synthase type I"/>
    <property type="match status" value="1"/>
</dbReference>
<dbReference type="InterPro" id="IPR014043">
    <property type="entry name" value="Acyl_transferase_dom"/>
</dbReference>
<dbReference type="CDD" id="cd02440">
    <property type="entry name" value="AdoMet_MTases"/>
    <property type="match status" value="1"/>
</dbReference>
<feature type="region of interest" description="C-terminal hotdog fold" evidence="8">
    <location>
        <begin position="1165"/>
        <end position="1319"/>
    </location>
</feature>
<evidence type="ECO:0000256" key="3">
    <source>
        <dbReference type="ARBA" id="ARBA00022679"/>
    </source>
</evidence>
<dbReference type="InterPro" id="IPR042104">
    <property type="entry name" value="PKS_dehydratase_sf"/>
</dbReference>
<dbReference type="EMBL" id="JBANMG010000007">
    <property type="protein sequence ID" value="KAK6951115.1"/>
    <property type="molecule type" value="Genomic_DNA"/>
</dbReference>
<dbReference type="Gene3D" id="3.40.50.150">
    <property type="entry name" value="Vaccinia Virus protein VP39"/>
    <property type="match status" value="1"/>
</dbReference>
<dbReference type="SUPFAM" id="SSF53335">
    <property type="entry name" value="S-adenosyl-L-methionine-dependent methyltransferases"/>
    <property type="match status" value="1"/>
</dbReference>
<feature type="region of interest" description="N-terminal hotdog fold" evidence="8">
    <location>
        <begin position="1004"/>
        <end position="1137"/>
    </location>
</feature>
<dbReference type="SUPFAM" id="SSF55048">
    <property type="entry name" value="Probable ACP-binding domain of malonyl-CoA ACP transacylase"/>
    <property type="match status" value="1"/>
</dbReference>
<dbReference type="SMART" id="SM00823">
    <property type="entry name" value="PKS_PP"/>
    <property type="match status" value="1"/>
</dbReference>
<dbReference type="InterPro" id="IPR014031">
    <property type="entry name" value="Ketoacyl_synth_C"/>
</dbReference>
<accession>A0AAX6MES3</accession>
<dbReference type="Gene3D" id="3.90.180.10">
    <property type="entry name" value="Medium-chain alcohol dehydrogenases, catalytic domain"/>
    <property type="match status" value="1"/>
</dbReference>
<dbReference type="InterPro" id="IPR014030">
    <property type="entry name" value="Ketoacyl_synth_N"/>
</dbReference>
<dbReference type="InterPro" id="IPR013154">
    <property type="entry name" value="ADH-like_N"/>
</dbReference>
<dbReference type="InterPro" id="IPR036291">
    <property type="entry name" value="NAD(P)-bd_dom_sf"/>
</dbReference>
<evidence type="ECO:0000256" key="5">
    <source>
        <dbReference type="ARBA" id="ARBA00023002"/>
    </source>
</evidence>
<dbReference type="Gene3D" id="3.10.129.110">
    <property type="entry name" value="Polyketide synthase dehydratase"/>
    <property type="match status" value="1"/>
</dbReference>
<dbReference type="InterPro" id="IPR020843">
    <property type="entry name" value="ER"/>
</dbReference>
<dbReference type="Pfam" id="PF21089">
    <property type="entry name" value="PKS_DH_N"/>
    <property type="match status" value="1"/>
</dbReference>
<dbReference type="SMART" id="SM00829">
    <property type="entry name" value="PKS_ER"/>
    <property type="match status" value="1"/>
</dbReference>
<dbReference type="InterPro" id="IPR016036">
    <property type="entry name" value="Malonyl_transacylase_ACP-bd"/>
</dbReference>
<protein>
    <recommendedName>
        <fullName evidence="14">Polyketide synthase</fullName>
    </recommendedName>
</protein>
<keyword evidence="13" id="KW-1185">Reference proteome</keyword>
<dbReference type="InterPro" id="IPR029063">
    <property type="entry name" value="SAM-dependent_MTases_sf"/>
</dbReference>
<keyword evidence="7" id="KW-0012">Acyltransferase</keyword>
<dbReference type="InterPro" id="IPR056501">
    <property type="entry name" value="NAD-bd_HRPKS_sdrA"/>
</dbReference>
<dbReference type="GO" id="GO:1901336">
    <property type="term" value="P:lactone biosynthetic process"/>
    <property type="evidence" value="ECO:0007669"/>
    <property type="project" value="UniProtKB-ARBA"/>
</dbReference>
<dbReference type="InterPro" id="IPR016039">
    <property type="entry name" value="Thiolase-like"/>
</dbReference>
<dbReference type="Pfam" id="PF02801">
    <property type="entry name" value="Ketoacyl-synt_C"/>
    <property type="match status" value="1"/>
</dbReference>
<keyword evidence="5" id="KW-0560">Oxidoreductase</keyword>
<feature type="active site" description="Proton acceptor; for dehydratase activity" evidence="8">
    <location>
        <position position="1036"/>
    </location>
</feature>
<dbReference type="InterPro" id="IPR020841">
    <property type="entry name" value="PKS_Beta-ketoAc_synthase_dom"/>
</dbReference>
<dbReference type="SUPFAM" id="SSF53901">
    <property type="entry name" value="Thiolase-like"/>
    <property type="match status" value="1"/>
</dbReference>
<feature type="domain" description="Ketosynthase family 3 (KS3)" evidence="10">
    <location>
        <begin position="22"/>
        <end position="447"/>
    </location>
</feature>
<dbReference type="SUPFAM" id="SSF51735">
    <property type="entry name" value="NAD(P)-binding Rossmann-fold domains"/>
    <property type="match status" value="2"/>
</dbReference>
<dbReference type="Pfam" id="PF13602">
    <property type="entry name" value="ADH_zinc_N_2"/>
    <property type="match status" value="1"/>
</dbReference>
<feature type="domain" description="PKS/mFAS DH" evidence="11">
    <location>
        <begin position="1004"/>
        <end position="1319"/>
    </location>
</feature>
<dbReference type="InterPro" id="IPR016035">
    <property type="entry name" value="Acyl_Trfase/lysoPLipase"/>
</dbReference>
<dbReference type="InterPro" id="IPR013968">
    <property type="entry name" value="PKS_KR"/>
</dbReference>
<evidence type="ECO:0008006" key="14">
    <source>
        <dbReference type="Google" id="ProtNLM"/>
    </source>
</evidence>
<evidence type="ECO:0000259" key="10">
    <source>
        <dbReference type="PROSITE" id="PS52004"/>
    </source>
</evidence>
<dbReference type="Gene3D" id="1.10.1200.10">
    <property type="entry name" value="ACP-like"/>
    <property type="match status" value="1"/>
</dbReference>
<dbReference type="InterPro" id="IPR020806">
    <property type="entry name" value="PKS_PP-bd"/>
</dbReference>
<evidence type="ECO:0000313" key="13">
    <source>
        <dbReference type="Proteomes" id="UP001369815"/>
    </source>
</evidence>
<dbReference type="SMART" id="SM00822">
    <property type="entry name" value="PKS_KR"/>
    <property type="match status" value="1"/>
</dbReference>
<name>A0AAX6MES3_9PEZI</name>
<evidence type="ECO:0000256" key="7">
    <source>
        <dbReference type="ARBA" id="ARBA00023315"/>
    </source>
</evidence>
<dbReference type="InterPro" id="IPR001227">
    <property type="entry name" value="Ac_transferase_dom_sf"/>
</dbReference>
<dbReference type="InterPro" id="IPR049552">
    <property type="entry name" value="PKS_DH_N"/>
</dbReference>
<evidence type="ECO:0000256" key="1">
    <source>
        <dbReference type="ARBA" id="ARBA00022450"/>
    </source>
</evidence>
<dbReference type="Pfam" id="PF23297">
    <property type="entry name" value="ACP_SdgA_C"/>
    <property type="match status" value="1"/>
</dbReference>
<dbReference type="CDD" id="cd05195">
    <property type="entry name" value="enoyl_red"/>
    <property type="match status" value="1"/>
</dbReference>
<dbReference type="Pfam" id="PF08242">
    <property type="entry name" value="Methyltransf_12"/>
    <property type="match status" value="1"/>
</dbReference>
<feature type="active site" description="Proton donor; for dehydratase activity" evidence="8">
    <location>
        <position position="1230"/>
    </location>
</feature>
<evidence type="ECO:0000256" key="8">
    <source>
        <dbReference type="PROSITE-ProRule" id="PRU01363"/>
    </source>
</evidence>
<keyword evidence="3" id="KW-0808">Transferase</keyword>
<dbReference type="PROSITE" id="PS52004">
    <property type="entry name" value="KS3_2"/>
    <property type="match status" value="1"/>
</dbReference>
<dbReference type="Gene3D" id="3.40.50.720">
    <property type="entry name" value="NAD(P)-binding Rossmann-like Domain"/>
    <property type="match status" value="2"/>
</dbReference>
<dbReference type="InterPro" id="IPR011032">
    <property type="entry name" value="GroES-like_sf"/>
</dbReference>
<dbReference type="Proteomes" id="UP001369815">
    <property type="component" value="Unassembled WGS sequence"/>
</dbReference>
<dbReference type="Gene3D" id="3.40.366.10">
    <property type="entry name" value="Malonyl-Coenzyme A Acyl Carrier Protein, domain 2"/>
    <property type="match status" value="1"/>
</dbReference>
<organism evidence="12 13">
    <name type="scientific">Daldinia eschscholtzii</name>
    <dbReference type="NCBI Taxonomy" id="292717"/>
    <lineage>
        <taxon>Eukaryota</taxon>
        <taxon>Fungi</taxon>
        <taxon>Dikarya</taxon>
        <taxon>Ascomycota</taxon>
        <taxon>Pezizomycotina</taxon>
        <taxon>Sordariomycetes</taxon>
        <taxon>Xylariomycetidae</taxon>
        <taxon>Xylariales</taxon>
        <taxon>Hypoxylaceae</taxon>
        <taxon>Daldinia</taxon>
    </lineage>
</organism>
<dbReference type="Pfam" id="PF00109">
    <property type="entry name" value="ketoacyl-synt"/>
    <property type="match status" value="1"/>
</dbReference>
<dbReference type="Pfam" id="PF00698">
    <property type="entry name" value="Acyl_transf_1"/>
    <property type="match status" value="1"/>
</dbReference>
<comment type="caution">
    <text evidence="12">The sequence shown here is derived from an EMBL/GenBank/DDBJ whole genome shotgun (WGS) entry which is preliminary data.</text>
</comment>
<dbReference type="Gene3D" id="3.40.47.10">
    <property type="match status" value="1"/>
</dbReference>
<dbReference type="GO" id="GO:0004312">
    <property type="term" value="F:fatty acid synthase activity"/>
    <property type="evidence" value="ECO:0007669"/>
    <property type="project" value="TreeGrafter"/>
</dbReference>
<evidence type="ECO:0000259" key="11">
    <source>
        <dbReference type="PROSITE" id="PS52019"/>
    </source>
</evidence>
<dbReference type="PROSITE" id="PS00606">
    <property type="entry name" value="KS3_1"/>
    <property type="match status" value="1"/>
</dbReference>
<dbReference type="InterPro" id="IPR049551">
    <property type="entry name" value="PKS_DH_C"/>
</dbReference>
<dbReference type="InterPro" id="IPR036736">
    <property type="entry name" value="ACP-like_sf"/>
</dbReference>
<dbReference type="InterPro" id="IPR049900">
    <property type="entry name" value="PKS_mFAS_DH"/>
</dbReference>
<dbReference type="Pfam" id="PF14765">
    <property type="entry name" value="PS-DH"/>
    <property type="match status" value="1"/>
</dbReference>
<dbReference type="SUPFAM" id="SSF52151">
    <property type="entry name" value="FabD/lysophospholipase-like"/>
    <property type="match status" value="1"/>
</dbReference>
<dbReference type="Pfam" id="PF23114">
    <property type="entry name" value="NAD-bd_HRPKS_sdrA"/>
    <property type="match status" value="1"/>
</dbReference>
<dbReference type="FunFam" id="3.40.50.720:FF:000209">
    <property type="entry name" value="Polyketide synthase Pks12"/>
    <property type="match status" value="1"/>
</dbReference>
<dbReference type="InterPro" id="IPR020807">
    <property type="entry name" value="PKS_DH"/>
</dbReference>
<reference evidence="12 13" key="1">
    <citation type="journal article" date="2024" name="Front Chem Biol">
        <title>Unveiling the potential of Daldinia eschscholtzii MFLUCC 19-0629 through bioactivity and bioinformatics studies for enhanced sustainable agriculture production.</title>
        <authorList>
            <person name="Brooks S."/>
            <person name="Weaver J.A."/>
            <person name="Klomchit A."/>
            <person name="Alharthi S.A."/>
            <person name="Onlamun T."/>
            <person name="Nurani R."/>
            <person name="Vong T.K."/>
            <person name="Alberti F."/>
            <person name="Greco C."/>
        </authorList>
    </citation>
    <scope>NUCLEOTIDE SEQUENCE [LARGE SCALE GENOMIC DNA]</scope>
    <source>
        <strain evidence="12">MFLUCC 19-0629</strain>
    </source>
</reference>
<keyword evidence="6" id="KW-0511">Multifunctional enzyme</keyword>
<dbReference type="GO" id="GO:0031177">
    <property type="term" value="F:phosphopantetheine binding"/>
    <property type="evidence" value="ECO:0007669"/>
    <property type="project" value="InterPro"/>
</dbReference>
<evidence type="ECO:0000256" key="2">
    <source>
        <dbReference type="ARBA" id="ARBA00022553"/>
    </source>
</evidence>
<dbReference type="SUPFAM" id="SSF47336">
    <property type="entry name" value="ACP-like"/>
    <property type="match status" value="1"/>
</dbReference>
<dbReference type="Pfam" id="PF08659">
    <property type="entry name" value="KR"/>
    <property type="match status" value="1"/>
</dbReference>
<proteinExistence type="predicted"/>
<evidence type="ECO:0000259" key="9">
    <source>
        <dbReference type="PROSITE" id="PS50075"/>
    </source>
</evidence>
<dbReference type="PROSITE" id="PS50075">
    <property type="entry name" value="CARRIER"/>
    <property type="match status" value="1"/>
</dbReference>
<keyword evidence="1" id="KW-0596">Phosphopantetheine</keyword>
<dbReference type="GO" id="GO:0006633">
    <property type="term" value="P:fatty acid biosynthetic process"/>
    <property type="evidence" value="ECO:0007669"/>
    <property type="project" value="InterPro"/>
</dbReference>
<feature type="domain" description="Carrier" evidence="9">
    <location>
        <begin position="2537"/>
        <end position="2619"/>
    </location>
</feature>
<sequence>MPSLNQNQRNSMFFAAPHDDAVMPIAIIGISGRFPGDAENPQKLWDMISEGRSAASRIPSNRFNVDSFYHPNPGRYGTMNVKEAHFMKQDISAFDAPFFNIPAAEAKAMDPQQRMALECTYEALENAGIPMEDVSGSDTSVYVGTFTKDYNDMLAHDTDNLPMYQATGTGLAMMSNRVSWFFNMKGPCISIDTACSSSMAALHLGCQSLRTGESKLSVVGGTNLMIGPDIMSGMTRLHFLSPNGKSHSFDHKADGYSRGEGAGFCILKPLHLAIRDNDVIRGVIRNSGVNQDGTTPGITLPSAEAQEMLIRKVYADAGLSLADTTYVEAHGTGTAAGDPIEASALSATFGRARAPGDPLWIGSIKSNIGHLEGGSGLVQVIKSILMLEKGEIAPTLWYEKPNPRIPMEDWNLAVPTELTPWPKDGLRRISINSFGYGGTNGHCIIDDAYHYLKARGLSGNHNVQVSIGSSPASSPDSGIDTAYDIDIVSQLSDGTKQWKSLEGILGDQFGTSLCPTPKLLVWSSHDQAGISRVSNDYRAYLGTRLKDTITETIEGNSDRKLLYKLARTLAGRRSILPWKSFIVAASCKEAFAELGEPMNIIRSNDKTAPALAFVFTGQGAQWYAMGRELLALPVFRESLEGAGRYFVKLGASWALMTEIWKDESTSRLDSADLSQPICTALQVALVDLLRRWKIFPTAVVGHSSGEIAAAYAKGALSREDAWAISYHRGHLSNCIRGFAPQLQGSMLAVGLGAGDVQAYIARITEGEAIIACNNSPSSVTLSGDSVAITQLEKLLKDDGHFARKLKVDVAYHSPHMQIIADKYYRTISEITPLPEGRSIVKMFSSLTGRLAENSEFSPSYWVANMVNQVDFDGAVESMLTYSEGKTKGQERNGFVKYFIELGPHSALKGPLNQILGQDTLKSFAKDYAYQSVLLRGVNACETALTVAGKLYQSGYRVDINAVNEQTPSDDFLVDLPPFSWNHSVKYWTESLFSKAHRFRKHPRKDLLGLQTREGLVNEPRYRNTLRVEEIPWVEQHKVQGSILYPAAGMIIMAIEAMFHDAAKDREIYSYELRDVIVGKAIVVPNDEDGVETMLSIKPHRTGSRSLTSTWQEFQIYSRKEAWELNCSGLIRINYKESANTAFQDEGVMLATKLSEEYHHIQENYSRIQHPRQFYEHLYSIGLQYGPIFQNLIEIKKGNFWSACKLRIPDTKSIMPHNFEYPHVIHPATLDSIIHMALPSYTKVNENITSAMVPTGIDRLVVSAEIPTRPGEVLSGYSQRNKKDSGNDEWSILVANAQWDKPLVTLEGIKCAVVHDINQDDAASVQSLRKLATIFEWKPDVSLLDRKQLESFSLDAVKQIVSPSRKMLEELEIASLIYIKRILNELSLSEVENLPWNLKLFYNYMRKRYDMGKKHQLCYQTEDSNWLDLGDQAESELLERISKTSDGAILCTHGEYLPQIFRGQIPPLQVLMNNDLLHNWYKYSFGMERHNGQMTAYIRLLAHKNPNMKILEVGGGTGGVSLPILESLGGSNNTSPCFTKYTFTDISTGYFEKAAEKLAPWAPFMEFSRLNIEQDPTSQGFQDHSYDLIIASNVLHATRCLAQTLKNVHKLLKPNGKFILSEITNPAGKMRYHMVVGSLEGWWYGEEDGRHEGPYLTVDKWNDLMLEVGFSGVEVDFPDFEEEVDLTNSVMVTAATAPKPLDTSHEVLIVLPTAPNQQIYDFAENIASQMREASRDVITLSLQNTTGINLKNKSCLILVDVGNDDGFLPNVSAEDWDALRHLIFTCRSATYVTRGATINSENPQSNLITGLSRTIRAENPTVVLSTLDLDPNVPINTDETTTAVIKVFTAFANAKGLERPDWEVAIRDGVPMIQRIVLEKGLNDMIKTLHIAAQPEPTPFKQEDRSLALRIGSPGRLDTLRFVDDPTVLEPLTNYEVEIEIKSAGLNFKDVMIALGQLSQHELGLDASGIVSRVGREVKMFQPGDRVMTWKRGTFRNYIRTDESMVQLIPEGFNFNVAASIPLIYSTAYYALVNVGSIQKGETVLIHSAAGGFGQASIALAQHFGAEVFATVSSREKKQLLIDTYGVPEDHIFNSRDTSFAQAIKRRTNGRGVDVLLNSLAGDALRESWHCVARFGRFIELGQKDIVGNTGLDMAPFIKNMSFHSVNLIDLMDHDVPNTARVFREVMDLIRAGLVKPVTPITTVPFSKVEEAFRLMQTGQHAGKLVIEAVDGDIVQAIPPDIAPAHFYPDATYIIVGGTGGLGGSIANWMAESGAKNILLLSRSGAGKTSVSNLLARLTGQGVRADAWACDVADENQLQKCLDRCKAENWPTIRGVIQGAMVLRDGIAQSMSSEQFLAATRSKVQGSWNLHRYLPNDLDFFVMLSSIAGVGGSRGQSNYAAGNTYQDALAHHRRKLGLKACAIDVGMVVGVGFLAEETTDDRVFENMQSWIVIGISEKEFLSILQAVIKGESSNGTRMPPQVMIGLGTGGLLLHGAKEEPYYYRDVKFAHLGEVDTHQLAKAVHKDTALLRVQLAQASSIEQAADIIADALVGKLAKSMMIATAEDIEVSRPVSSYGVDSLFAVELRSWIYSEIQSDISVFDLLSETALSSLARRMALRSKAVPDALKETEKKNWWLEV</sequence>
<keyword evidence="2" id="KW-0597">Phosphoprotein</keyword>
<keyword evidence="4" id="KW-0521">NADP</keyword>
<evidence type="ECO:0000313" key="12">
    <source>
        <dbReference type="EMBL" id="KAK6951115.1"/>
    </source>
</evidence>
<dbReference type="GO" id="GO:0044550">
    <property type="term" value="P:secondary metabolite biosynthetic process"/>
    <property type="evidence" value="ECO:0007669"/>
    <property type="project" value="TreeGrafter"/>
</dbReference>
<dbReference type="PANTHER" id="PTHR43775">
    <property type="entry name" value="FATTY ACID SYNTHASE"/>
    <property type="match status" value="1"/>
</dbReference>
<dbReference type="Pfam" id="PF08240">
    <property type="entry name" value="ADH_N"/>
    <property type="match status" value="1"/>
</dbReference>
<dbReference type="PANTHER" id="PTHR43775:SF29">
    <property type="entry name" value="ASPERFURANONE POLYKETIDE SYNTHASE AFOG-RELATED"/>
    <property type="match status" value="1"/>
</dbReference>
<gene>
    <name evidence="12" type="ORF">Daesc_007645</name>
</gene>
<dbReference type="PROSITE" id="PS52019">
    <property type="entry name" value="PKS_MFAS_DH"/>
    <property type="match status" value="1"/>
</dbReference>
<dbReference type="InterPro" id="IPR018201">
    <property type="entry name" value="Ketoacyl_synth_AS"/>
</dbReference>
<dbReference type="SMART" id="SM00827">
    <property type="entry name" value="PKS_AT"/>
    <property type="match status" value="1"/>
</dbReference>
<dbReference type="InterPro" id="IPR032821">
    <property type="entry name" value="PKS_assoc"/>
</dbReference>
<dbReference type="GO" id="GO:0016491">
    <property type="term" value="F:oxidoreductase activity"/>
    <property type="evidence" value="ECO:0007669"/>
    <property type="project" value="UniProtKB-KW"/>
</dbReference>
<dbReference type="InterPro" id="IPR050091">
    <property type="entry name" value="PKS_NRPS_Biosynth_Enz"/>
</dbReference>